<gene>
    <name evidence="10" type="ORF">BP5553_09520</name>
</gene>
<dbReference type="Proteomes" id="UP000254866">
    <property type="component" value="Unassembled WGS sequence"/>
</dbReference>
<feature type="compositionally biased region" description="Polar residues" evidence="7">
    <location>
        <begin position="1"/>
        <end position="11"/>
    </location>
</feature>
<feature type="compositionally biased region" description="Basic and acidic residues" evidence="7">
    <location>
        <begin position="653"/>
        <end position="675"/>
    </location>
</feature>
<comment type="subcellular location">
    <subcellularLocation>
        <location evidence="1">Vacuole membrane</location>
        <topology evidence="1">Multi-pass membrane protein</topology>
    </subcellularLocation>
</comment>
<feature type="transmembrane region" description="Helical" evidence="8">
    <location>
        <begin position="344"/>
        <end position="361"/>
    </location>
</feature>
<dbReference type="InterPro" id="IPR003020">
    <property type="entry name" value="HCO3_transpt_euk"/>
</dbReference>
<keyword evidence="5 8" id="KW-1133">Transmembrane helix</keyword>
<dbReference type="EMBL" id="NPIC01000011">
    <property type="protein sequence ID" value="RDL32118.1"/>
    <property type="molecule type" value="Genomic_DNA"/>
</dbReference>
<dbReference type="AlphaFoldDB" id="A0A370TCY6"/>
<feature type="domain" description="Bicarbonate transporter-like transmembrane" evidence="9">
    <location>
        <begin position="252"/>
        <end position="579"/>
    </location>
</feature>
<feature type="transmembrane region" description="Helical" evidence="8">
    <location>
        <begin position="225"/>
        <end position="243"/>
    </location>
</feature>
<feature type="transmembrane region" description="Helical" evidence="8">
    <location>
        <begin position="382"/>
        <end position="403"/>
    </location>
</feature>
<keyword evidence="6 8" id="KW-0472">Membrane</keyword>
<evidence type="ECO:0000313" key="10">
    <source>
        <dbReference type="EMBL" id="RDL32118.1"/>
    </source>
</evidence>
<organism evidence="10 11">
    <name type="scientific">Venustampulla echinocandica</name>
    <dbReference type="NCBI Taxonomy" id="2656787"/>
    <lineage>
        <taxon>Eukaryota</taxon>
        <taxon>Fungi</taxon>
        <taxon>Dikarya</taxon>
        <taxon>Ascomycota</taxon>
        <taxon>Pezizomycotina</taxon>
        <taxon>Leotiomycetes</taxon>
        <taxon>Helotiales</taxon>
        <taxon>Pleuroascaceae</taxon>
        <taxon>Venustampulla</taxon>
    </lineage>
</organism>
<comment type="similarity">
    <text evidence="2">Belongs to the anion exchanger (TC 2.A.31) family.</text>
</comment>
<dbReference type="GO" id="GO:0000324">
    <property type="term" value="C:fungal-type vacuole"/>
    <property type="evidence" value="ECO:0007669"/>
    <property type="project" value="TreeGrafter"/>
</dbReference>
<dbReference type="GO" id="GO:0080139">
    <property type="term" value="F:borate efflux transmembrane transporter activity"/>
    <property type="evidence" value="ECO:0007669"/>
    <property type="project" value="TreeGrafter"/>
</dbReference>
<evidence type="ECO:0000256" key="4">
    <source>
        <dbReference type="ARBA" id="ARBA00022692"/>
    </source>
</evidence>
<keyword evidence="4 8" id="KW-0812">Transmembrane</keyword>
<evidence type="ECO:0000313" key="11">
    <source>
        <dbReference type="Proteomes" id="UP000254866"/>
    </source>
</evidence>
<dbReference type="PANTHER" id="PTHR11453:SF82">
    <property type="entry name" value="BORON TRANSPORTER 1"/>
    <property type="match status" value="1"/>
</dbReference>
<reference evidence="10 11" key="1">
    <citation type="journal article" date="2018" name="IMA Fungus">
        <title>IMA Genome-F 9: Draft genome sequence of Annulohypoxylon stygium, Aspergillus mulundensis, Berkeleyomyces basicola (syn. Thielaviopsis basicola), Ceratocystis smalleyi, two Cercospora beticola strains, Coleophoma cylindrospora, Fusarium fracticaudum, Phialophora cf. hyalina, and Morchella septimelata.</title>
        <authorList>
            <person name="Wingfield B.D."/>
            <person name="Bills G.F."/>
            <person name="Dong Y."/>
            <person name="Huang W."/>
            <person name="Nel W.J."/>
            <person name="Swalarsk-Parry B.S."/>
            <person name="Vaghefi N."/>
            <person name="Wilken P.M."/>
            <person name="An Z."/>
            <person name="de Beer Z.W."/>
            <person name="De Vos L."/>
            <person name="Chen L."/>
            <person name="Duong T.A."/>
            <person name="Gao Y."/>
            <person name="Hammerbacher A."/>
            <person name="Kikkert J.R."/>
            <person name="Li Y."/>
            <person name="Li H."/>
            <person name="Li K."/>
            <person name="Li Q."/>
            <person name="Liu X."/>
            <person name="Ma X."/>
            <person name="Naidoo K."/>
            <person name="Pethybridge S.J."/>
            <person name="Sun J."/>
            <person name="Steenkamp E.T."/>
            <person name="van der Nest M.A."/>
            <person name="van Wyk S."/>
            <person name="Wingfield M.J."/>
            <person name="Xiong C."/>
            <person name="Yue Q."/>
            <person name="Zhang X."/>
        </authorList>
    </citation>
    <scope>NUCLEOTIDE SEQUENCE [LARGE SCALE GENOMIC DNA]</scope>
    <source>
        <strain evidence="10 11">BP 5553</strain>
    </source>
</reference>
<feature type="transmembrane region" description="Helical" evidence="8">
    <location>
        <begin position="522"/>
        <end position="541"/>
    </location>
</feature>
<dbReference type="FunFam" id="1.10.287.570:FF:000003">
    <property type="entry name" value="Anion exchange family protein"/>
    <property type="match status" value="1"/>
</dbReference>
<feature type="transmembrane region" description="Helical" evidence="8">
    <location>
        <begin position="466"/>
        <end position="490"/>
    </location>
</feature>
<dbReference type="GO" id="GO:0005452">
    <property type="term" value="F:solute:inorganic anion antiporter activity"/>
    <property type="evidence" value="ECO:0007669"/>
    <property type="project" value="InterPro"/>
</dbReference>
<feature type="region of interest" description="Disordered" evidence="7">
    <location>
        <begin position="1"/>
        <end position="33"/>
    </location>
</feature>
<feature type="transmembrane region" description="Helical" evidence="8">
    <location>
        <begin position="547"/>
        <end position="564"/>
    </location>
</feature>
<dbReference type="Gene3D" id="1.10.287.570">
    <property type="entry name" value="Helical hairpin bin"/>
    <property type="match status" value="1"/>
</dbReference>
<evidence type="ECO:0000256" key="1">
    <source>
        <dbReference type="ARBA" id="ARBA00004128"/>
    </source>
</evidence>
<dbReference type="GO" id="GO:0005886">
    <property type="term" value="C:plasma membrane"/>
    <property type="evidence" value="ECO:0007669"/>
    <property type="project" value="TreeGrafter"/>
</dbReference>
<dbReference type="InterPro" id="IPR011531">
    <property type="entry name" value="HCO3_transpt-like_TM_dom"/>
</dbReference>
<feature type="compositionally biased region" description="Basic and acidic residues" evidence="7">
    <location>
        <begin position="630"/>
        <end position="643"/>
    </location>
</feature>
<keyword evidence="11" id="KW-1185">Reference proteome</keyword>
<evidence type="ECO:0000259" key="9">
    <source>
        <dbReference type="Pfam" id="PF00955"/>
    </source>
</evidence>
<dbReference type="GO" id="GO:0050801">
    <property type="term" value="P:monoatomic ion homeostasis"/>
    <property type="evidence" value="ECO:0007669"/>
    <property type="project" value="TreeGrafter"/>
</dbReference>
<proteinExistence type="inferred from homology"/>
<name>A0A370TCY6_9HELO</name>
<dbReference type="PANTHER" id="PTHR11453">
    <property type="entry name" value="ANION EXCHANGE PROTEIN"/>
    <property type="match status" value="1"/>
</dbReference>
<feature type="transmembrane region" description="Helical" evidence="8">
    <location>
        <begin position="255"/>
        <end position="280"/>
    </location>
</feature>
<protein>
    <recommendedName>
        <fullName evidence="9">Bicarbonate transporter-like transmembrane domain-containing protein</fullName>
    </recommendedName>
</protein>
<feature type="region of interest" description="Disordered" evidence="7">
    <location>
        <begin position="609"/>
        <end position="688"/>
    </location>
</feature>
<accession>A0A370TCY6</accession>
<sequence length="688" mass="75823">MVAESSPSNIYSLHPPLAFGPSNPSSSGQKSWKPRIGFLSSASQSNSNSNSHFSVQDEGNELRQQYTNASARSKHVPKWWKIRLFRGMVLDVRRRLPYYWGDWKDAWDYRVVPATVYMYFANILPALAFSLDMFTKTNMSYGVNEVLLASVLGSVVFAIFAAQPLVIVGVTGPITVFNYTVYDIMAPTGTNYLAFMALIGLWSLVMHWILAATNACNALKYVTRFSCDIFGFYVAFIYLQKGIQVLSRQGSDEAFYLSVMVALLVLVVGYICGAIGTSALFQHYIRVFIKDYGTPLTVVFFTGFVHIGKMSEVNLATLPTSRAFFPTIERGWFIHFWDVRVSDVFIAIPFAVLLTVLFYFDHNVSSLIAQGTEFPLRKPAGFHWDLFLLGLTTGVAGLLGIPAPNGLIPQAPFHTDSLCVTKIVADPNEEGANKGHVVAKIDHVVEQRFSNLAQGILTLGTMTGPLLVVIHLIPQGVLAGLFFVMGVQALEGNGITQKIIFLCRDKSLTPASEPLKRIQRRLAIWVFVAIQLIGFGATFAITQTIAAVGFPIFILILIPIRTFVLPRWFREEELAILDGPTASPFTMISVGGNFGEDVADLNERSQTIAAGAGSTSGRVNEGILLGGQKSGDDSDEGKAERGEGPSFGKSGMKRRESVKNEGRSGRWEEDFEMHTPRVSRRSVSRQSK</sequence>
<keyword evidence="3" id="KW-0926">Vacuole</keyword>
<evidence type="ECO:0000256" key="3">
    <source>
        <dbReference type="ARBA" id="ARBA00022554"/>
    </source>
</evidence>
<dbReference type="Pfam" id="PF00955">
    <property type="entry name" value="HCO3_cotransp"/>
    <property type="match status" value="2"/>
</dbReference>
<dbReference type="STRING" id="2656787.A0A370TCY6"/>
<feature type="transmembrane region" description="Helical" evidence="8">
    <location>
        <begin position="146"/>
        <end position="172"/>
    </location>
</feature>
<feature type="compositionally biased region" description="Basic residues" evidence="7">
    <location>
        <begin position="677"/>
        <end position="688"/>
    </location>
</feature>
<feature type="transmembrane region" description="Helical" evidence="8">
    <location>
        <begin position="116"/>
        <end position="134"/>
    </location>
</feature>
<dbReference type="GeneID" id="43602369"/>
<evidence type="ECO:0000256" key="8">
    <source>
        <dbReference type="SAM" id="Phobius"/>
    </source>
</evidence>
<feature type="compositionally biased region" description="Polar residues" evidence="7">
    <location>
        <begin position="609"/>
        <end position="618"/>
    </location>
</feature>
<dbReference type="GO" id="GO:0006820">
    <property type="term" value="P:monoatomic anion transport"/>
    <property type="evidence" value="ECO:0007669"/>
    <property type="project" value="InterPro"/>
</dbReference>
<feature type="domain" description="Bicarbonate transporter-like transmembrane" evidence="9">
    <location>
        <begin position="83"/>
        <end position="246"/>
    </location>
</feature>
<dbReference type="OrthoDB" id="1735926at2759"/>
<feature type="transmembrane region" description="Helical" evidence="8">
    <location>
        <begin position="192"/>
        <end position="213"/>
    </location>
</feature>
<evidence type="ECO:0000256" key="7">
    <source>
        <dbReference type="SAM" id="MobiDB-lite"/>
    </source>
</evidence>
<dbReference type="GO" id="GO:0005774">
    <property type="term" value="C:vacuolar membrane"/>
    <property type="evidence" value="ECO:0007669"/>
    <property type="project" value="UniProtKB-SubCell"/>
</dbReference>
<evidence type="ECO:0000256" key="5">
    <source>
        <dbReference type="ARBA" id="ARBA00022989"/>
    </source>
</evidence>
<evidence type="ECO:0000256" key="6">
    <source>
        <dbReference type="ARBA" id="ARBA00023136"/>
    </source>
</evidence>
<comment type="caution">
    <text evidence="10">The sequence shown here is derived from an EMBL/GenBank/DDBJ whole genome shotgun (WGS) entry which is preliminary data.</text>
</comment>
<evidence type="ECO:0000256" key="2">
    <source>
        <dbReference type="ARBA" id="ARBA00010993"/>
    </source>
</evidence>
<dbReference type="RefSeq" id="XP_031866050.1">
    <property type="nucleotide sequence ID" value="XM_032018143.1"/>
</dbReference>